<evidence type="ECO:0000313" key="2">
    <source>
        <dbReference type="EMBL" id="CAB4126752.1"/>
    </source>
</evidence>
<protein>
    <submittedName>
        <fullName evidence="2">Uncharacterized protein</fullName>
    </submittedName>
</protein>
<feature type="region of interest" description="Disordered" evidence="1">
    <location>
        <begin position="70"/>
        <end position="90"/>
    </location>
</feature>
<reference evidence="2" key="1">
    <citation type="submission" date="2020-04" db="EMBL/GenBank/DDBJ databases">
        <authorList>
            <person name="Chiriac C."/>
            <person name="Salcher M."/>
            <person name="Ghai R."/>
            <person name="Kavagutti S V."/>
        </authorList>
    </citation>
    <scope>NUCLEOTIDE SEQUENCE</scope>
</reference>
<accession>A0A6J5KZJ8</accession>
<sequence>MSPELRKELALAEASKYFQGVNAAKNKVVVVMPFEAAWVDPTDEAMDAINDFAADRKGSVHEFKVPKVAELEESSEELDEPKAKETKSKK</sequence>
<organism evidence="2">
    <name type="scientific">uncultured Caudovirales phage</name>
    <dbReference type="NCBI Taxonomy" id="2100421"/>
    <lineage>
        <taxon>Viruses</taxon>
        <taxon>Duplodnaviria</taxon>
        <taxon>Heunggongvirae</taxon>
        <taxon>Uroviricota</taxon>
        <taxon>Caudoviricetes</taxon>
        <taxon>Peduoviridae</taxon>
        <taxon>Maltschvirus</taxon>
        <taxon>Maltschvirus maltsch</taxon>
    </lineage>
</organism>
<feature type="compositionally biased region" description="Basic and acidic residues" evidence="1">
    <location>
        <begin position="80"/>
        <end position="90"/>
    </location>
</feature>
<proteinExistence type="predicted"/>
<gene>
    <name evidence="2" type="ORF">UFOVP87_12</name>
</gene>
<evidence type="ECO:0000256" key="1">
    <source>
        <dbReference type="SAM" id="MobiDB-lite"/>
    </source>
</evidence>
<dbReference type="EMBL" id="LR796200">
    <property type="protein sequence ID" value="CAB4126752.1"/>
    <property type="molecule type" value="Genomic_DNA"/>
</dbReference>
<name>A0A6J5KZJ8_9CAUD</name>